<keyword evidence="2" id="KW-1185">Reference proteome</keyword>
<organism evidence="1 2">
    <name type="scientific">Striga hermonthica</name>
    <name type="common">Purple witchweed</name>
    <name type="synonym">Buchnera hermonthica</name>
    <dbReference type="NCBI Taxonomy" id="68872"/>
    <lineage>
        <taxon>Eukaryota</taxon>
        <taxon>Viridiplantae</taxon>
        <taxon>Streptophyta</taxon>
        <taxon>Embryophyta</taxon>
        <taxon>Tracheophyta</taxon>
        <taxon>Spermatophyta</taxon>
        <taxon>Magnoliopsida</taxon>
        <taxon>eudicotyledons</taxon>
        <taxon>Gunneridae</taxon>
        <taxon>Pentapetalae</taxon>
        <taxon>asterids</taxon>
        <taxon>lamiids</taxon>
        <taxon>Lamiales</taxon>
        <taxon>Orobanchaceae</taxon>
        <taxon>Buchnereae</taxon>
        <taxon>Striga</taxon>
    </lineage>
</organism>
<dbReference type="EMBL" id="CACSLK010024664">
    <property type="protein sequence ID" value="CAA0824140.1"/>
    <property type="molecule type" value="Genomic_DNA"/>
</dbReference>
<name>A0A9N7REB5_STRHE</name>
<proteinExistence type="predicted"/>
<evidence type="ECO:0000313" key="2">
    <source>
        <dbReference type="Proteomes" id="UP001153555"/>
    </source>
</evidence>
<dbReference type="AlphaFoldDB" id="A0A9N7REB5"/>
<dbReference type="Proteomes" id="UP001153555">
    <property type="component" value="Unassembled WGS sequence"/>
</dbReference>
<evidence type="ECO:0000313" key="1">
    <source>
        <dbReference type="EMBL" id="CAA0824140.1"/>
    </source>
</evidence>
<sequence length="110" mass="12330">MSPFRDPPAEVINAWELMAGRKSLKSGTLTSSLTGIEPGSSMKFLSQEGTKKPSPRLWASIKGSSSVKRSESMRFLSGRRILGLLFDLELLAEFEREVSEEEEPKKRSRK</sequence>
<reference evidence="1" key="1">
    <citation type="submission" date="2019-12" db="EMBL/GenBank/DDBJ databases">
        <authorList>
            <person name="Scholes J."/>
        </authorList>
    </citation>
    <scope>NUCLEOTIDE SEQUENCE</scope>
</reference>
<accession>A0A9N7REB5</accession>
<gene>
    <name evidence="1" type="ORF">SHERM_21151</name>
</gene>
<protein>
    <submittedName>
        <fullName evidence="1">Uncharacterized protein</fullName>
    </submittedName>
</protein>
<comment type="caution">
    <text evidence="1">The sequence shown here is derived from an EMBL/GenBank/DDBJ whole genome shotgun (WGS) entry which is preliminary data.</text>
</comment>